<keyword evidence="4" id="KW-1185">Reference proteome</keyword>
<dbReference type="GO" id="GO:0008641">
    <property type="term" value="F:ubiquitin-like modifier activating enzyme activity"/>
    <property type="evidence" value="ECO:0007669"/>
    <property type="project" value="InterPro"/>
</dbReference>
<gene>
    <name evidence="3" type="ORF">SAMN05192532_10220</name>
</gene>
<dbReference type="FunFam" id="3.40.50.720:FF:000080">
    <property type="entry name" value="Thiazole biosynthesis adenylyltransferase ThiF"/>
    <property type="match status" value="1"/>
</dbReference>
<feature type="domain" description="THIF-type NAD/FAD binding fold" evidence="2">
    <location>
        <begin position="5"/>
        <end position="241"/>
    </location>
</feature>
<dbReference type="CDD" id="cd00757">
    <property type="entry name" value="ThiF_MoeB_HesA_family"/>
    <property type="match status" value="1"/>
</dbReference>
<keyword evidence="3" id="KW-0808">Transferase</keyword>
<keyword evidence="3" id="KW-0548">Nucleotidyltransferase</keyword>
<name>A0A1I2B155_9BACI</name>
<dbReference type="PANTHER" id="PTHR10953">
    <property type="entry name" value="UBIQUITIN-ACTIVATING ENZYME E1"/>
    <property type="match status" value="1"/>
</dbReference>
<dbReference type="Gene3D" id="3.40.50.720">
    <property type="entry name" value="NAD(P)-binding Rossmann-like Domain"/>
    <property type="match status" value="1"/>
</dbReference>
<evidence type="ECO:0000256" key="1">
    <source>
        <dbReference type="ARBA" id="ARBA00009919"/>
    </source>
</evidence>
<proteinExistence type="inferred from homology"/>
<evidence type="ECO:0000259" key="2">
    <source>
        <dbReference type="Pfam" id="PF00899"/>
    </source>
</evidence>
<reference evidence="3 4" key="1">
    <citation type="submission" date="2016-10" db="EMBL/GenBank/DDBJ databases">
        <authorList>
            <person name="de Groot N.N."/>
        </authorList>
    </citation>
    <scope>NUCLEOTIDE SEQUENCE [LARGE SCALE GENOMIC DNA]</scope>
    <source>
        <strain evidence="3 4">DSM 23995</strain>
    </source>
</reference>
<dbReference type="Pfam" id="PF00899">
    <property type="entry name" value="ThiF"/>
    <property type="match status" value="1"/>
</dbReference>
<dbReference type="EMBL" id="FONT01000002">
    <property type="protein sequence ID" value="SFE49737.1"/>
    <property type="molecule type" value="Genomic_DNA"/>
</dbReference>
<evidence type="ECO:0000313" key="4">
    <source>
        <dbReference type="Proteomes" id="UP000199516"/>
    </source>
</evidence>
<dbReference type="RefSeq" id="WP_091658003.1">
    <property type="nucleotide sequence ID" value="NZ_FONT01000002.1"/>
</dbReference>
<accession>A0A1I2B155</accession>
<dbReference type="GO" id="GO:0004792">
    <property type="term" value="F:thiosulfate-cyanide sulfurtransferase activity"/>
    <property type="evidence" value="ECO:0007669"/>
    <property type="project" value="TreeGrafter"/>
</dbReference>
<dbReference type="GO" id="GO:0008146">
    <property type="term" value="F:sulfotransferase activity"/>
    <property type="evidence" value="ECO:0007669"/>
    <property type="project" value="TreeGrafter"/>
</dbReference>
<dbReference type="GO" id="GO:0005829">
    <property type="term" value="C:cytosol"/>
    <property type="evidence" value="ECO:0007669"/>
    <property type="project" value="TreeGrafter"/>
</dbReference>
<dbReference type="Proteomes" id="UP000199516">
    <property type="component" value="Unassembled WGS sequence"/>
</dbReference>
<dbReference type="InterPro" id="IPR045886">
    <property type="entry name" value="ThiF/MoeB/HesA"/>
</dbReference>
<dbReference type="GO" id="GO:0016779">
    <property type="term" value="F:nucleotidyltransferase activity"/>
    <property type="evidence" value="ECO:0007669"/>
    <property type="project" value="UniProtKB-KW"/>
</dbReference>
<dbReference type="InterPro" id="IPR035985">
    <property type="entry name" value="Ubiquitin-activating_enz"/>
</dbReference>
<comment type="similarity">
    <text evidence="1">Belongs to the HesA/MoeB/ThiF family.</text>
</comment>
<organism evidence="3 4">
    <name type="scientific">Alteribacillus iranensis</name>
    <dbReference type="NCBI Taxonomy" id="930128"/>
    <lineage>
        <taxon>Bacteria</taxon>
        <taxon>Bacillati</taxon>
        <taxon>Bacillota</taxon>
        <taxon>Bacilli</taxon>
        <taxon>Bacillales</taxon>
        <taxon>Bacillaceae</taxon>
        <taxon>Alteribacillus</taxon>
    </lineage>
</organism>
<dbReference type="STRING" id="930128.SAMN05192532_10220"/>
<dbReference type="PANTHER" id="PTHR10953:SF102">
    <property type="entry name" value="ADENYLYLTRANSFERASE AND SULFURTRANSFERASE MOCS3"/>
    <property type="match status" value="1"/>
</dbReference>
<protein>
    <submittedName>
        <fullName evidence="3">Adenylyltransferase and sulfurtransferase</fullName>
    </submittedName>
</protein>
<dbReference type="OrthoDB" id="9804286at2"/>
<dbReference type="SUPFAM" id="SSF69572">
    <property type="entry name" value="Activating enzymes of the ubiquitin-like proteins"/>
    <property type="match status" value="1"/>
</dbReference>
<evidence type="ECO:0000313" key="3">
    <source>
        <dbReference type="EMBL" id="SFE49737.1"/>
    </source>
</evidence>
<sequence>MNSRYTRQETFKGIGKEGQKRLREKHALILGVGALGSANAEMLVRAGVGTVTIIDRDIVEWSNLHRQQLYTETHAENQTPKAIAAKERLQNLNRETVIKSYVIDAKADNLEKLVKEADVIIDGSDNFDIRFIINDLSLKYRIPWIFGAFAGSFGMSHTFIPGQTPCLQCLLPALPTDGMSCETAGIIAPAVQVTASYQTAEAMKILTENTSDLRQTLLLFDVWKAQHQSIGMKGVKKASCSSCGDHPSYPYLQAEGNTKLEVLCGRDTVQIRPPNITSYNFSTLARELEQHGDVHHNQYILTCVLPECRMNVFHDGRVLIHGVNEVERAKLLYQRFFEHTGS</sequence>
<dbReference type="InterPro" id="IPR000594">
    <property type="entry name" value="ThiF_NAD_FAD-bd"/>
</dbReference>
<dbReference type="AlphaFoldDB" id="A0A1I2B155"/>